<evidence type="ECO:0000256" key="6">
    <source>
        <dbReference type="ARBA" id="ARBA00023136"/>
    </source>
</evidence>
<evidence type="ECO:0000256" key="2">
    <source>
        <dbReference type="ARBA" id="ARBA00022448"/>
    </source>
</evidence>
<comment type="caution">
    <text evidence="8">The sequence shown here is derived from an EMBL/GenBank/DDBJ whole genome shotgun (WGS) entry which is preliminary data.</text>
</comment>
<evidence type="ECO:0000256" key="7">
    <source>
        <dbReference type="SAM" id="Phobius"/>
    </source>
</evidence>
<dbReference type="GO" id="GO:0005886">
    <property type="term" value="C:plasma membrane"/>
    <property type="evidence" value="ECO:0007669"/>
    <property type="project" value="UniProtKB-SubCell"/>
</dbReference>
<gene>
    <name evidence="8" type="ORF">HKBW3S09_01745</name>
</gene>
<evidence type="ECO:0000313" key="8">
    <source>
        <dbReference type="EMBL" id="GFP24278.1"/>
    </source>
</evidence>
<evidence type="ECO:0000256" key="3">
    <source>
        <dbReference type="ARBA" id="ARBA00022475"/>
    </source>
</evidence>
<feature type="non-terminal residue" evidence="8">
    <location>
        <position position="1"/>
    </location>
</feature>
<keyword evidence="4 7" id="KW-0812">Transmembrane</keyword>
<dbReference type="Proteomes" id="UP000585609">
    <property type="component" value="Unassembled WGS sequence"/>
</dbReference>
<evidence type="ECO:0000256" key="5">
    <source>
        <dbReference type="ARBA" id="ARBA00022989"/>
    </source>
</evidence>
<dbReference type="PANTHER" id="PTHR30193:SF41">
    <property type="entry name" value="DIACETYLCHITOBIOSE UPTAKE SYSTEM PERMEASE PROTEIN NGCF"/>
    <property type="match status" value="1"/>
</dbReference>
<evidence type="ECO:0000256" key="4">
    <source>
        <dbReference type="ARBA" id="ARBA00022692"/>
    </source>
</evidence>
<dbReference type="SUPFAM" id="SSF161098">
    <property type="entry name" value="MetI-like"/>
    <property type="match status" value="1"/>
</dbReference>
<dbReference type="PANTHER" id="PTHR30193">
    <property type="entry name" value="ABC TRANSPORTER PERMEASE PROTEIN"/>
    <property type="match status" value="1"/>
</dbReference>
<keyword evidence="3" id="KW-1003">Cell membrane</keyword>
<accession>A0A6V8NVJ1</accession>
<keyword evidence="6 7" id="KW-0472">Membrane</keyword>
<keyword evidence="2" id="KW-0813">Transport</keyword>
<organism evidence="8 9">
    <name type="scientific">Candidatus Hakubella thermalkaliphila</name>
    <dbReference type="NCBI Taxonomy" id="2754717"/>
    <lineage>
        <taxon>Bacteria</taxon>
        <taxon>Bacillati</taxon>
        <taxon>Actinomycetota</taxon>
        <taxon>Actinomycetota incertae sedis</taxon>
        <taxon>Candidatus Hakubellales</taxon>
        <taxon>Candidatus Hakubellaceae</taxon>
        <taxon>Candidatus Hakubella</taxon>
    </lineage>
</organism>
<protein>
    <submittedName>
        <fullName evidence="8">Arabinogalactan oligomer / maltooligosaccharide transport system permease protein</fullName>
    </submittedName>
</protein>
<evidence type="ECO:0000313" key="9">
    <source>
        <dbReference type="Proteomes" id="UP000585609"/>
    </source>
</evidence>
<feature type="transmembrane region" description="Helical" evidence="7">
    <location>
        <begin position="39"/>
        <end position="60"/>
    </location>
</feature>
<name>A0A6V8NVJ1_9ACTN</name>
<reference evidence="8 9" key="1">
    <citation type="journal article" date="2020" name="Front. Microbiol.">
        <title>Single-cell genomics of novel Actinobacteria with the Wood-Ljungdahl pathway discovered in a serpentinizing system.</title>
        <authorList>
            <person name="Merino N."/>
            <person name="Kawai M."/>
            <person name="Boyd E.S."/>
            <person name="Colman D.R."/>
            <person name="McGlynn S.E."/>
            <person name="Nealson K.H."/>
            <person name="Kurokawa K."/>
            <person name="Hongoh Y."/>
        </authorList>
    </citation>
    <scope>NUCLEOTIDE SEQUENCE [LARGE SCALE GENOMIC DNA]</scope>
    <source>
        <strain evidence="8 9">S09_30</strain>
    </source>
</reference>
<dbReference type="AlphaFoldDB" id="A0A6V8NVJ1"/>
<sequence>LVVTFNLFTLIYFLSGGGPLRETEILLTVAFRLVNEQRLYGLAAAFRVYIFFVLLGLTLLTNYITRAHEKGHVLI</sequence>
<dbReference type="InterPro" id="IPR051393">
    <property type="entry name" value="ABC_transporter_permease"/>
</dbReference>
<dbReference type="Gene3D" id="1.10.3720.10">
    <property type="entry name" value="MetI-like"/>
    <property type="match status" value="1"/>
</dbReference>
<comment type="subcellular location">
    <subcellularLocation>
        <location evidence="1">Cell membrane</location>
        <topology evidence="1">Multi-pass membrane protein</topology>
    </subcellularLocation>
</comment>
<proteinExistence type="predicted"/>
<evidence type="ECO:0000256" key="1">
    <source>
        <dbReference type="ARBA" id="ARBA00004651"/>
    </source>
</evidence>
<keyword evidence="5 7" id="KW-1133">Transmembrane helix</keyword>
<dbReference type="InterPro" id="IPR035906">
    <property type="entry name" value="MetI-like_sf"/>
</dbReference>
<dbReference type="EMBL" id="BLRW01000453">
    <property type="protein sequence ID" value="GFP24278.1"/>
    <property type="molecule type" value="Genomic_DNA"/>
</dbReference>